<evidence type="ECO:0000313" key="6">
    <source>
        <dbReference type="Proteomes" id="UP000092743"/>
    </source>
</evidence>
<dbReference type="Proteomes" id="UP000092743">
    <property type="component" value="Plasmid p150790"/>
</dbReference>
<keyword evidence="1 3" id="KW-0378">Hydrolase</keyword>
<evidence type="ECO:0000313" key="5">
    <source>
        <dbReference type="EMBL" id="ANS51660.1"/>
    </source>
</evidence>
<dbReference type="SUPFAM" id="SSF51445">
    <property type="entry name" value="(Trans)glycosidases"/>
    <property type="match status" value="1"/>
</dbReference>
<comment type="similarity">
    <text evidence="3">Belongs to the glycosyl hydrolase 5 (cellulase A) family.</text>
</comment>
<dbReference type="Gene3D" id="3.20.20.80">
    <property type="entry name" value="Glycosidases"/>
    <property type="match status" value="1"/>
</dbReference>
<gene>
    <name evidence="5" type="ORF">BT246_63680</name>
</gene>
<dbReference type="InterPro" id="IPR001547">
    <property type="entry name" value="Glyco_hydro_5"/>
</dbReference>
<feature type="domain" description="Glycoside hydrolase family 5" evidence="4">
    <location>
        <begin position="6"/>
        <end position="76"/>
    </location>
</feature>
<proteinExistence type="inferred from homology"/>
<protein>
    <submittedName>
        <fullName evidence="5">Cellulase</fullName>
    </submittedName>
</protein>
<evidence type="ECO:0000256" key="3">
    <source>
        <dbReference type="RuleBase" id="RU361153"/>
    </source>
</evidence>
<evidence type="ECO:0000256" key="1">
    <source>
        <dbReference type="ARBA" id="ARBA00022801"/>
    </source>
</evidence>
<keyword evidence="5" id="KW-0614">Plasmid</keyword>
<accession>A0A9W3X3T4</accession>
<organism evidence="5 6">
    <name type="scientific">Bacillus thuringiensis</name>
    <dbReference type="NCBI Taxonomy" id="1428"/>
    <lineage>
        <taxon>Bacteria</taxon>
        <taxon>Bacillati</taxon>
        <taxon>Bacillota</taxon>
        <taxon>Bacilli</taxon>
        <taxon>Bacillales</taxon>
        <taxon>Bacillaceae</taxon>
        <taxon>Bacillus</taxon>
        <taxon>Bacillus cereus group</taxon>
    </lineage>
</organism>
<evidence type="ECO:0000256" key="2">
    <source>
        <dbReference type="ARBA" id="ARBA00023295"/>
    </source>
</evidence>
<name>A0A9W3X3T4_BACTU</name>
<keyword evidence="2 3" id="KW-0326">Glycosidase</keyword>
<geneLocation type="plasmid" evidence="5 6">
    <name>p150790</name>
</geneLocation>
<dbReference type="AlphaFoldDB" id="A0A9W3X3T4"/>
<reference evidence="5 6" key="1">
    <citation type="submission" date="2016-04" db="EMBL/GenBank/DDBJ databases">
        <title>High quality genome of the nematocidal Bacillus thuringiensis MYBT18246.</title>
        <authorList>
            <person name="Hollensteiner J."/>
            <person name="Poehlein A."/>
            <person name="Sproeer C."/>
            <person name="Bunk B."/>
            <person name="Rosenstiel P."/>
            <person name="Schulenburg H."/>
            <person name="Liesegang H."/>
        </authorList>
    </citation>
    <scope>NUCLEOTIDE SEQUENCE [LARGE SCALE GENOMIC DNA]</scope>
    <source>
        <strain evidence="5 6">MYBT18246</strain>
        <plasmid evidence="5 6">p150790</plasmid>
    </source>
</reference>
<dbReference type="GO" id="GO:0004553">
    <property type="term" value="F:hydrolase activity, hydrolyzing O-glycosyl compounds"/>
    <property type="evidence" value="ECO:0007669"/>
    <property type="project" value="InterPro"/>
</dbReference>
<evidence type="ECO:0000259" key="4">
    <source>
        <dbReference type="Pfam" id="PF00150"/>
    </source>
</evidence>
<dbReference type="InterPro" id="IPR017853">
    <property type="entry name" value="GH"/>
</dbReference>
<dbReference type="Pfam" id="PF00150">
    <property type="entry name" value="Cellulase"/>
    <property type="match status" value="1"/>
</dbReference>
<sequence>MKGTTADLNKFNQKVVTSIREVDKETPIILDSSLYATPWAFKYLEPVNDNKTLYAFHMYEPYELTNQGERQNKEYQYPGSVKVGDSETPMMWDKDGLNKFLQPVQDWSKNLFRIYGIICTKKDIFYDT</sequence>
<dbReference type="EMBL" id="CP015351">
    <property type="protein sequence ID" value="ANS51660.1"/>
    <property type="molecule type" value="Genomic_DNA"/>
</dbReference>
<dbReference type="GO" id="GO:0000272">
    <property type="term" value="P:polysaccharide catabolic process"/>
    <property type="evidence" value="ECO:0007669"/>
    <property type="project" value="InterPro"/>
</dbReference>